<dbReference type="Gene3D" id="3.80.10.10">
    <property type="entry name" value="Ribonuclease Inhibitor"/>
    <property type="match status" value="1"/>
</dbReference>
<dbReference type="Proteomes" id="UP000515154">
    <property type="component" value="Linkage group LG3"/>
</dbReference>
<reference evidence="3 4" key="1">
    <citation type="submission" date="2025-08" db="UniProtKB">
        <authorList>
            <consortium name="RefSeq"/>
        </authorList>
    </citation>
    <scope>IDENTIFICATION</scope>
</reference>
<gene>
    <name evidence="3 4 5 6" type="primary">LOC115209293</name>
</gene>
<sequence length="483" mass="55476">MLVHHVEGVCTYTYDQDLYINTSNIRSNSLLDLCCQYVVQHASLTLQALDYLPSHLYRTLTGFAVVGHRDRALNFLLPNWPDQKMSVFDLVHDHYTSFSTVVPCTWAEEKYYLPNFIITTFVHKLLHCLERELPLTLQLLDLSGFNIDDPKLLKLCEYVIGNQNFTPRKNIQSVAIRLNAVLTRADTFKKLGEALAKCMNCRLKIQINRLDIRSMPYIVIKRLLELLSGREYIHEITLRYNHLMVRGVVALSPFLRIMTRLTHLDLSCNNIRLQDHFNFGTQILGELFAQLSCLKELNMSNNWIKGNLHLLLSRISQPLESLCISGCGISIGDLNYLSKCIHTTGLIHLDLSENNLSDKLQPMLEFLSAARKNLKHFEVQNSRLSSHHMEDLGRMVCQMEKLEYLNLCSTVICESDMFKLLRTICNAANLKHICFTSHIEMGLSIDSTGFIAGDIPKQIHTILLQNRRNTGLKVYFKITPDTY</sequence>
<evidence type="ECO:0000256" key="1">
    <source>
        <dbReference type="ARBA" id="ARBA00022737"/>
    </source>
</evidence>
<evidence type="ECO:0000313" key="2">
    <source>
        <dbReference type="Proteomes" id="UP000515154"/>
    </source>
</evidence>
<protein>
    <submittedName>
        <fullName evidence="3 4">Leucine-rich repeat-containing protein 14-like</fullName>
    </submittedName>
</protein>
<keyword evidence="2" id="KW-1185">Reference proteome</keyword>
<dbReference type="SUPFAM" id="SSF52047">
    <property type="entry name" value="RNI-like"/>
    <property type="match status" value="1"/>
</dbReference>
<dbReference type="RefSeq" id="XP_029633484.1">
    <property type="nucleotide sequence ID" value="XM_029777624.2"/>
</dbReference>
<dbReference type="RefSeq" id="XP_029633485.1">
    <property type="nucleotide sequence ID" value="XM_029777625.2"/>
</dbReference>
<dbReference type="PANTHER" id="PTHR14224:SF37">
    <property type="entry name" value="LEUCINE-RICH REPEAT-CONTAINING PROTEIN 14"/>
    <property type="match status" value="1"/>
</dbReference>
<dbReference type="RefSeq" id="XP_036357183.1">
    <property type="nucleotide sequence ID" value="XM_036501290.1"/>
</dbReference>
<proteinExistence type="predicted"/>
<dbReference type="GO" id="GO:0005737">
    <property type="term" value="C:cytoplasm"/>
    <property type="evidence" value="ECO:0007669"/>
    <property type="project" value="TreeGrafter"/>
</dbReference>
<dbReference type="InterPro" id="IPR032675">
    <property type="entry name" value="LRR_dom_sf"/>
</dbReference>
<evidence type="ECO:0000313" key="4">
    <source>
        <dbReference type="RefSeq" id="XP_029633485.1"/>
    </source>
</evidence>
<dbReference type="InterPro" id="IPR050694">
    <property type="entry name" value="LRRC14/PRAME"/>
</dbReference>
<evidence type="ECO:0000313" key="5">
    <source>
        <dbReference type="RefSeq" id="XP_036357183.1"/>
    </source>
</evidence>
<dbReference type="AlphaFoldDB" id="A0A6P7S5F1"/>
<evidence type="ECO:0000313" key="3">
    <source>
        <dbReference type="RefSeq" id="XP_029633484.1"/>
    </source>
</evidence>
<accession>A0A6P7S5F1</accession>
<keyword evidence="1" id="KW-0677">Repeat</keyword>
<evidence type="ECO:0000313" key="6">
    <source>
        <dbReference type="RefSeq" id="XP_036357184.1"/>
    </source>
</evidence>
<dbReference type="PANTHER" id="PTHR14224">
    <property type="entry name" value="SIMILAR TO PREFERENTIALLY EXPRESSED ANTIGEN IN MELANOMA-LIKE 3"/>
    <property type="match status" value="1"/>
</dbReference>
<name>A0A6P7S5F1_9MOLL</name>
<organism evidence="2 3">
    <name type="scientific">Octopus sinensis</name>
    <name type="common">East Asian common octopus</name>
    <dbReference type="NCBI Taxonomy" id="2607531"/>
    <lineage>
        <taxon>Eukaryota</taxon>
        <taxon>Metazoa</taxon>
        <taxon>Spiralia</taxon>
        <taxon>Lophotrochozoa</taxon>
        <taxon>Mollusca</taxon>
        <taxon>Cephalopoda</taxon>
        <taxon>Coleoidea</taxon>
        <taxon>Octopodiformes</taxon>
        <taxon>Octopoda</taxon>
        <taxon>Incirrata</taxon>
        <taxon>Octopodidae</taxon>
        <taxon>Octopus</taxon>
    </lineage>
</organism>
<dbReference type="RefSeq" id="XP_036357184.1">
    <property type="nucleotide sequence ID" value="XM_036501291.1"/>
</dbReference>
<dbReference type="KEGG" id="osn:115209293"/>